<organism evidence="2 3">
    <name type="scientific">Roridomyces roridus</name>
    <dbReference type="NCBI Taxonomy" id="1738132"/>
    <lineage>
        <taxon>Eukaryota</taxon>
        <taxon>Fungi</taxon>
        <taxon>Dikarya</taxon>
        <taxon>Basidiomycota</taxon>
        <taxon>Agaricomycotina</taxon>
        <taxon>Agaricomycetes</taxon>
        <taxon>Agaricomycetidae</taxon>
        <taxon>Agaricales</taxon>
        <taxon>Marasmiineae</taxon>
        <taxon>Mycenaceae</taxon>
        <taxon>Roridomyces</taxon>
    </lineage>
</organism>
<reference evidence="2" key="1">
    <citation type="submission" date="2023-03" db="EMBL/GenBank/DDBJ databases">
        <title>Massive genome expansion in bonnet fungi (Mycena s.s.) driven by repeated elements and novel gene families across ecological guilds.</title>
        <authorList>
            <consortium name="Lawrence Berkeley National Laboratory"/>
            <person name="Harder C.B."/>
            <person name="Miyauchi S."/>
            <person name="Viragh M."/>
            <person name="Kuo A."/>
            <person name="Thoen E."/>
            <person name="Andreopoulos B."/>
            <person name="Lu D."/>
            <person name="Skrede I."/>
            <person name="Drula E."/>
            <person name="Henrissat B."/>
            <person name="Morin E."/>
            <person name="Kohler A."/>
            <person name="Barry K."/>
            <person name="LaButti K."/>
            <person name="Morin E."/>
            <person name="Salamov A."/>
            <person name="Lipzen A."/>
            <person name="Mereny Z."/>
            <person name="Hegedus B."/>
            <person name="Baldrian P."/>
            <person name="Stursova M."/>
            <person name="Weitz H."/>
            <person name="Taylor A."/>
            <person name="Grigoriev I.V."/>
            <person name="Nagy L.G."/>
            <person name="Martin F."/>
            <person name="Kauserud H."/>
        </authorList>
    </citation>
    <scope>NUCLEOTIDE SEQUENCE</scope>
    <source>
        <strain evidence="2">9284</strain>
    </source>
</reference>
<feature type="region of interest" description="Disordered" evidence="1">
    <location>
        <begin position="162"/>
        <end position="191"/>
    </location>
</feature>
<dbReference type="AlphaFoldDB" id="A0AAD7BD88"/>
<dbReference type="GO" id="GO:0031047">
    <property type="term" value="P:regulatory ncRNA-mediated gene silencing"/>
    <property type="evidence" value="ECO:0007669"/>
    <property type="project" value="InterPro"/>
</dbReference>
<dbReference type="InterPro" id="IPR018606">
    <property type="entry name" value="Arb1"/>
</dbReference>
<proteinExistence type="predicted"/>
<name>A0AAD7BD88_9AGAR</name>
<comment type="caution">
    <text evidence="2">The sequence shown here is derived from an EMBL/GenBank/DDBJ whole genome shotgun (WGS) entry which is preliminary data.</text>
</comment>
<gene>
    <name evidence="2" type="ORF">FB45DRAFT_840620</name>
</gene>
<evidence type="ECO:0000313" key="3">
    <source>
        <dbReference type="Proteomes" id="UP001221142"/>
    </source>
</evidence>
<dbReference type="Pfam" id="PF09692">
    <property type="entry name" value="Arb1"/>
    <property type="match status" value="1"/>
</dbReference>
<sequence length="566" mass="62835">MSSPPNRPAHSVFFPVAPAGVTIIPFSQFIEHGIRASDGEDGIERDGLGIPTIALRVKHDTDVSKTNPERPRKSAKEMRAARPAFRKEWWEDWAEGEDLRNHGPYDANAAPVDRFHQAASDFHKYRKFPPLSTNVQWLWDQFRIFAGLLGTTPVWHRASDKLADDEDDEPVSDDDFEDQSQNRGGGDRKFHRLRPRAPYELYGKKAVVVQDDVEIRGLLDAARAEKDAKAAHFLQDPARGIQIFLSSYMKNEGIIWSDRNLVNAPHLLRFFVNYLLRNHVLPDEASERSLRAALVTIDVAATELPMTSKISKAIPDDFSRACQGFVGRFLDEFSDDESEPNRKRVKPNPSDDATFESVLEKENVVLINKDDVLPAEDDPVDVSNEWDSPGAPAEDAWAPAAPPSLLPMVGQVGALLPDTHTSGVVESSVRRIKAIYPPSPAAGTASDAEAVERALEGKLHRMVFAPWMNWAGVPDGGPNPPVLSEPKMVRNPGRKSHDVRTDKITVLVSAQTAGMLSVGMGLGGTWVELVSKGAPEDEKKERYWYLDEMTMMLPSYWLVPGSSSDP</sequence>
<dbReference type="Proteomes" id="UP001221142">
    <property type="component" value="Unassembled WGS sequence"/>
</dbReference>
<protein>
    <submittedName>
        <fullName evidence="2">Uncharacterized protein</fullName>
    </submittedName>
</protein>
<feature type="region of interest" description="Disordered" evidence="1">
    <location>
        <begin position="334"/>
        <end position="353"/>
    </location>
</feature>
<dbReference type="GO" id="GO:0033167">
    <property type="term" value="C:ARC complex"/>
    <property type="evidence" value="ECO:0007669"/>
    <property type="project" value="InterPro"/>
</dbReference>
<evidence type="ECO:0000256" key="1">
    <source>
        <dbReference type="SAM" id="MobiDB-lite"/>
    </source>
</evidence>
<accession>A0AAD7BD88</accession>
<keyword evidence="3" id="KW-1185">Reference proteome</keyword>
<feature type="compositionally biased region" description="Acidic residues" evidence="1">
    <location>
        <begin position="163"/>
        <end position="178"/>
    </location>
</feature>
<dbReference type="EMBL" id="JARKIF010000020">
    <property type="protein sequence ID" value="KAJ7617789.1"/>
    <property type="molecule type" value="Genomic_DNA"/>
</dbReference>
<evidence type="ECO:0000313" key="2">
    <source>
        <dbReference type="EMBL" id="KAJ7617789.1"/>
    </source>
</evidence>